<reference evidence="2" key="1">
    <citation type="submission" date="2016-11" db="EMBL/GenBank/DDBJ databases">
        <authorList>
            <person name="Varghese N."/>
            <person name="Submissions S."/>
        </authorList>
    </citation>
    <scope>NUCLEOTIDE SEQUENCE [LARGE SCALE GENOMIC DNA]</scope>
    <source>
        <strain evidence="2">DSM 24724</strain>
    </source>
</reference>
<sequence>MSFLNNIDSLEEIENWVDKLCFRVIFKFDSEEEEINDFIYDYHNLVNLKKMIEHSILEIPTVLNPPIELIDIIYNCPVCDYEIEIDMFVDDNSFVKCDICDHIIKLKIKRI</sequence>
<gene>
    <name evidence="1" type="ORF">SAMN05444484_108163</name>
</gene>
<dbReference type="RefSeq" id="WP_068844797.1">
    <property type="nucleotide sequence ID" value="NZ_FRBT01000008.1"/>
</dbReference>
<dbReference type="AlphaFoldDB" id="A0A1M7KXF4"/>
<dbReference type="Proteomes" id="UP000184028">
    <property type="component" value="Unassembled WGS sequence"/>
</dbReference>
<protein>
    <submittedName>
        <fullName evidence="1">Uncharacterized protein</fullName>
    </submittedName>
</protein>
<proteinExistence type="predicted"/>
<accession>A0A1M7KXF4</accession>
<dbReference type="EMBL" id="FRBT01000008">
    <property type="protein sequence ID" value="SHM69762.1"/>
    <property type="molecule type" value="Genomic_DNA"/>
</dbReference>
<evidence type="ECO:0000313" key="1">
    <source>
        <dbReference type="EMBL" id="SHM69762.1"/>
    </source>
</evidence>
<dbReference type="OrthoDB" id="1376555at2"/>
<evidence type="ECO:0000313" key="2">
    <source>
        <dbReference type="Proteomes" id="UP000184028"/>
    </source>
</evidence>
<organism evidence="1 2">
    <name type="scientific">Flavobacterium chilense</name>
    <dbReference type="NCBI Taxonomy" id="946677"/>
    <lineage>
        <taxon>Bacteria</taxon>
        <taxon>Pseudomonadati</taxon>
        <taxon>Bacteroidota</taxon>
        <taxon>Flavobacteriia</taxon>
        <taxon>Flavobacteriales</taxon>
        <taxon>Flavobacteriaceae</taxon>
        <taxon>Flavobacterium</taxon>
    </lineage>
</organism>
<name>A0A1M7KXF4_9FLAO</name>
<dbReference type="STRING" id="946677.SAMN05444484_108163"/>
<keyword evidence="2" id="KW-1185">Reference proteome</keyword>